<accession>A0A1B2J7W2</accession>
<feature type="compositionally biased region" description="Low complexity" evidence="2">
    <location>
        <begin position="297"/>
        <end position="343"/>
    </location>
</feature>
<evidence type="ECO:0000313" key="5">
    <source>
        <dbReference type="Proteomes" id="UP000094565"/>
    </source>
</evidence>
<dbReference type="Proteomes" id="UP000094565">
    <property type="component" value="Chromosome 1"/>
</dbReference>
<feature type="compositionally biased region" description="Polar residues" evidence="2">
    <location>
        <begin position="270"/>
        <end position="283"/>
    </location>
</feature>
<keyword evidence="5" id="KW-1185">Reference proteome</keyword>
<keyword evidence="1" id="KW-0238">DNA-binding</keyword>
<sequence>MSEPSNKLPRANLEEKIMIINHFHSSKRPQSETVEYFKEKFAISTSSLSEWLKKETELRERYDQSQKVNSLNGVHLRHAKRKVKFKYEKINAAMDQLVETRLSTDQPINETVLRKYWIQYAKAFGVDNPKRLNGFSHGWLCHFKKRHGLDRKSLQYLKHRESPGSGDSVNASGANESNSMVSQGHMGNPSVRTGAVGGSAGLDQERLFIHGVSHGEDRFSLPQFLTSSSTATGVTGSSSFPYLPLDNNTTSSSNAGTTASVSGATVSSGPVNNNTSLPNSNASLYGAVHTPGLSFMTSQPPSQQSHQTQQPSQNTSQGHQQPQLQQQHSSQQQQQPYQSSDPSYMNISVSDMERFIFIYADKFFMENCGTFPKTKELFEQFKTKFMEERIMLSQRNLNSSVDEFFLTNGSKQSSYMFNRVNR</sequence>
<feature type="compositionally biased region" description="Polar residues" evidence="2">
    <location>
        <begin position="165"/>
        <end position="182"/>
    </location>
</feature>
<organism evidence="4 5">
    <name type="scientific">Komagataella pastoris</name>
    <name type="common">Yeast</name>
    <name type="synonym">Pichia pastoris</name>
    <dbReference type="NCBI Taxonomy" id="4922"/>
    <lineage>
        <taxon>Eukaryota</taxon>
        <taxon>Fungi</taxon>
        <taxon>Dikarya</taxon>
        <taxon>Ascomycota</taxon>
        <taxon>Saccharomycotina</taxon>
        <taxon>Pichiomycetes</taxon>
        <taxon>Pichiales</taxon>
        <taxon>Pichiaceae</taxon>
        <taxon>Komagataella</taxon>
    </lineage>
</organism>
<dbReference type="OrthoDB" id="2507562at2759"/>
<dbReference type="Pfam" id="PF03221">
    <property type="entry name" value="HTH_Tnp_Tc5"/>
    <property type="match status" value="1"/>
</dbReference>
<gene>
    <name evidence="4" type="ORF">ATY40_BA7501049</name>
</gene>
<dbReference type="PROSITE" id="PS51253">
    <property type="entry name" value="HTH_CENPB"/>
    <property type="match status" value="1"/>
</dbReference>
<dbReference type="GO" id="GO:0003677">
    <property type="term" value="F:DNA binding"/>
    <property type="evidence" value="ECO:0007669"/>
    <property type="project" value="UniProtKB-KW"/>
</dbReference>
<reference evidence="4 5" key="1">
    <citation type="submission" date="2016-02" db="EMBL/GenBank/DDBJ databases">
        <title>Comparative genomic and transcriptomic foundation for Pichia pastoris.</title>
        <authorList>
            <person name="Love K.R."/>
            <person name="Shah K.A."/>
            <person name="Whittaker C.A."/>
            <person name="Wu J."/>
            <person name="Bartlett M.C."/>
            <person name="Ma D."/>
            <person name="Leeson R.L."/>
            <person name="Priest M."/>
            <person name="Young S.K."/>
            <person name="Love J.C."/>
        </authorList>
    </citation>
    <scope>NUCLEOTIDE SEQUENCE [LARGE SCALE GENOMIC DNA]</scope>
    <source>
        <strain evidence="4 5">ATCC 28485</strain>
    </source>
</reference>
<evidence type="ECO:0000313" key="4">
    <source>
        <dbReference type="EMBL" id="ANZ74035.1"/>
    </source>
</evidence>
<dbReference type="AlphaFoldDB" id="A0A1B2J7W2"/>
<feature type="compositionally biased region" description="Low complexity" evidence="2">
    <location>
        <begin position="251"/>
        <end position="269"/>
    </location>
</feature>
<dbReference type="SUPFAM" id="SSF46689">
    <property type="entry name" value="Homeodomain-like"/>
    <property type="match status" value="1"/>
</dbReference>
<name>A0A1B2J7W2_PICPA</name>
<protein>
    <submittedName>
        <fullName evidence="4">BA75_01049T0</fullName>
    </submittedName>
</protein>
<proteinExistence type="predicted"/>
<evidence type="ECO:0000256" key="1">
    <source>
        <dbReference type="ARBA" id="ARBA00023125"/>
    </source>
</evidence>
<evidence type="ECO:0000259" key="3">
    <source>
        <dbReference type="PROSITE" id="PS51253"/>
    </source>
</evidence>
<dbReference type="EMBL" id="CP014584">
    <property type="protein sequence ID" value="ANZ74035.1"/>
    <property type="molecule type" value="Genomic_DNA"/>
</dbReference>
<dbReference type="InterPro" id="IPR006600">
    <property type="entry name" value="HTH_CenpB_DNA-bd_dom"/>
</dbReference>
<dbReference type="Gene3D" id="1.10.10.60">
    <property type="entry name" value="Homeodomain-like"/>
    <property type="match status" value="1"/>
</dbReference>
<evidence type="ECO:0000256" key="2">
    <source>
        <dbReference type="SAM" id="MobiDB-lite"/>
    </source>
</evidence>
<feature type="region of interest" description="Disordered" evidence="2">
    <location>
        <begin position="251"/>
        <end position="344"/>
    </location>
</feature>
<feature type="domain" description="HTH CENPB-type" evidence="3">
    <location>
        <begin position="78"/>
        <end position="153"/>
    </location>
</feature>
<dbReference type="InterPro" id="IPR009057">
    <property type="entry name" value="Homeodomain-like_sf"/>
</dbReference>
<feature type="region of interest" description="Disordered" evidence="2">
    <location>
        <begin position="159"/>
        <end position="197"/>
    </location>
</feature>